<proteinExistence type="predicted"/>
<dbReference type="OrthoDB" id="5810293at2759"/>
<protein>
    <submittedName>
        <fullName evidence="2">Uncharacterized protein</fullName>
    </submittedName>
</protein>
<evidence type="ECO:0000256" key="1">
    <source>
        <dbReference type="SAM" id="MobiDB-lite"/>
    </source>
</evidence>
<reference evidence="3" key="1">
    <citation type="journal article" date="2008" name="Nat. Genet.">
        <title>The Pristionchus pacificus genome provides a unique perspective on nematode lifestyle and parasitism.</title>
        <authorList>
            <person name="Dieterich C."/>
            <person name="Clifton S.W."/>
            <person name="Schuster L.N."/>
            <person name="Chinwalla A."/>
            <person name="Delehaunty K."/>
            <person name="Dinkelacker I."/>
            <person name="Fulton L."/>
            <person name="Fulton R."/>
            <person name="Godfrey J."/>
            <person name="Minx P."/>
            <person name="Mitreva M."/>
            <person name="Roeseler W."/>
            <person name="Tian H."/>
            <person name="Witte H."/>
            <person name="Yang S.P."/>
            <person name="Wilson R.K."/>
            <person name="Sommer R.J."/>
        </authorList>
    </citation>
    <scope>NUCLEOTIDE SEQUENCE [LARGE SCALE GENOMIC DNA]</scope>
    <source>
        <strain evidence="3">PS312</strain>
    </source>
</reference>
<dbReference type="Proteomes" id="UP000005239">
    <property type="component" value="Unassembled WGS sequence"/>
</dbReference>
<sequence length="237" mass="26718">MAQSDGGRNLFPSLFNQQMNNLYVLQQQLMMQPHLMLQHLQNLASQNGSSTRDGSSPSHSDADIESPTNESGRNIKKVTVDEDGSAQCPLCEEKLHEENEWRDHVEMERMRLMNTIVAIKNSAMTVESPSKELRRSGELARIRANLNRRRALKYDGKKSPSSLHFLSTPSSDSPLTCSTCRRSIEYGIVCSTLEGTRCQSCFDEERLLRKSTPPVSSEESSKTECLPPSEKRVKIEE</sequence>
<dbReference type="AlphaFoldDB" id="A0A2A6B415"/>
<keyword evidence="3" id="KW-1185">Reference proteome</keyword>
<dbReference type="EnsemblMetazoa" id="PPA40268.1">
    <property type="protein sequence ID" value="PPA40268.1"/>
    <property type="gene ID" value="WBGene00278637"/>
</dbReference>
<accession>A0A8R1UW28</accession>
<feature type="compositionally biased region" description="Polar residues" evidence="1">
    <location>
        <begin position="44"/>
        <end position="59"/>
    </location>
</feature>
<evidence type="ECO:0000313" key="3">
    <source>
        <dbReference type="Proteomes" id="UP000005239"/>
    </source>
</evidence>
<organism evidence="2 3">
    <name type="scientific">Pristionchus pacificus</name>
    <name type="common">Parasitic nematode worm</name>
    <dbReference type="NCBI Taxonomy" id="54126"/>
    <lineage>
        <taxon>Eukaryota</taxon>
        <taxon>Metazoa</taxon>
        <taxon>Ecdysozoa</taxon>
        <taxon>Nematoda</taxon>
        <taxon>Chromadorea</taxon>
        <taxon>Rhabditida</taxon>
        <taxon>Rhabditina</taxon>
        <taxon>Diplogasteromorpha</taxon>
        <taxon>Diplogasteroidea</taxon>
        <taxon>Neodiplogasteridae</taxon>
        <taxon>Pristionchus</taxon>
    </lineage>
</organism>
<gene>
    <name evidence="2" type="primary">WBGene00278637</name>
</gene>
<evidence type="ECO:0000313" key="2">
    <source>
        <dbReference type="EnsemblMetazoa" id="PPA40268.1"/>
    </source>
</evidence>
<reference evidence="2" key="2">
    <citation type="submission" date="2022-06" db="UniProtKB">
        <authorList>
            <consortium name="EnsemblMetazoa"/>
        </authorList>
    </citation>
    <scope>IDENTIFICATION</scope>
    <source>
        <strain evidence="2">PS312</strain>
    </source>
</reference>
<feature type="region of interest" description="Disordered" evidence="1">
    <location>
        <begin position="209"/>
        <end position="237"/>
    </location>
</feature>
<name>A0A2A6B415_PRIPA</name>
<feature type="region of interest" description="Disordered" evidence="1">
    <location>
        <begin position="44"/>
        <end position="75"/>
    </location>
</feature>
<accession>A0A2A6B415</accession>